<feature type="chain" id="PRO_5002244651" evidence="1">
    <location>
        <begin position="22"/>
        <end position="100"/>
    </location>
</feature>
<organism evidence="2 3">
    <name type="scientific">Jannaschia aquimarina</name>
    <dbReference type="NCBI Taxonomy" id="935700"/>
    <lineage>
        <taxon>Bacteria</taxon>
        <taxon>Pseudomonadati</taxon>
        <taxon>Pseudomonadota</taxon>
        <taxon>Alphaproteobacteria</taxon>
        <taxon>Rhodobacterales</taxon>
        <taxon>Roseobacteraceae</taxon>
        <taxon>Jannaschia</taxon>
    </lineage>
</organism>
<name>A0A0D1D631_9RHOB</name>
<comment type="caution">
    <text evidence="2">The sequence shown here is derived from an EMBL/GenBank/DDBJ whole genome shotgun (WGS) entry which is preliminary data.</text>
</comment>
<evidence type="ECO:0000256" key="1">
    <source>
        <dbReference type="SAM" id="SignalP"/>
    </source>
</evidence>
<evidence type="ECO:0000313" key="2">
    <source>
        <dbReference type="EMBL" id="KIT15453.1"/>
    </source>
</evidence>
<gene>
    <name evidence="2" type="ORF">jaqu_28870</name>
</gene>
<dbReference type="AlphaFoldDB" id="A0A0D1D631"/>
<accession>A0A0D1D631</accession>
<reference evidence="2 3" key="1">
    <citation type="submission" date="2015-02" db="EMBL/GenBank/DDBJ databases">
        <title>Genome Sequence of Jannaschia aquimarina DSM28248, a member of the Roseobacter clade.</title>
        <authorList>
            <person name="Voget S."/>
            <person name="Daniel R."/>
        </authorList>
    </citation>
    <scope>NUCLEOTIDE SEQUENCE [LARGE SCALE GENOMIC DNA]</scope>
    <source>
        <strain evidence="2 3">GSW-M26</strain>
    </source>
</reference>
<evidence type="ECO:0000313" key="3">
    <source>
        <dbReference type="Proteomes" id="UP000032232"/>
    </source>
</evidence>
<sequence length="100" mass="10053">MKASIPLAAIAFSCAAASASAQQNCAPRVILTDRLNQAYGEVFSGGGLQSGDAIIEVWTSPEDGSWAILLTKADGTSCIMAAGTDWQRNVAGAAAPGAPA</sequence>
<dbReference type="EMBL" id="JYFE01000050">
    <property type="protein sequence ID" value="KIT15453.1"/>
    <property type="molecule type" value="Genomic_DNA"/>
</dbReference>
<dbReference type="PATRIC" id="fig|935700.4.peg.2988"/>
<proteinExistence type="predicted"/>
<keyword evidence="1" id="KW-0732">Signal</keyword>
<keyword evidence="3" id="KW-1185">Reference proteome</keyword>
<feature type="signal peptide" evidence="1">
    <location>
        <begin position="1"/>
        <end position="21"/>
    </location>
</feature>
<dbReference type="Proteomes" id="UP000032232">
    <property type="component" value="Unassembled WGS sequence"/>
</dbReference>
<dbReference type="STRING" id="935700.jaqu_28870"/>
<protein>
    <submittedName>
        <fullName evidence="2">Uncharacterized protein</fullName>
    </submittedName>
</protein>